<evidence type="ECO:0000313" key="2">
    <source>
        <dbReference type="EMBL" id="MDR6531112.1"/>
    </source>
</evidence>
<dbReference type="EMBL" id="JAVDRL010000005">
    <property type="protein sequence ID" value="MDR6531112.1"/>
    <property type="molecule type" value="Genomic_DNA"/>
</dbReference>
<name>A0ABU1MYJ0_9CAUL</name>
<evidence type="ECO:0000313" key="3">
    <source>
        <dbReference type="Proteomes" id="UP001262754"/>
    </source>
</evidence>
<evidence type="ECO:0000256" key="1">
    <source>
        <dbReference type="SAM" id="MobiDB-lite"/>
    </source>
</evidence>
<keyword evidence="2" id="KW-0413">Isomerase</keyword>
<dbReference type="Gene3D" id="3.30.70.100">
    <property type="match status" value="1"/>
</dbReference>
<dbReference type="RefSeq" id="WP_310030930.1">
    <property type="nucleotide sequence ID" value="NZ_JAVDRL010000005.1"/>
</dbReference>
<dbReference type="InterPro" id="IPR052996">
    <property type="entry name" value="Carb_Metab_Mutarotase"/>
</dbReference>
<proteinExistence type="predicted"/>
<dbReference type="Proteomes" id="UP001262754">
    <property type="component" value="Unassembled WGS sequence"/>
</dbReference>
<dbReference type="GO" id="GO:0062192">
    <property type="term" value="F:L-rhamnose mutarotase activity"/>
    <property type="evidence" value="ECO:0007669"/>
    <property type="project" value="UniProtKB-EC"/>
</dbReference>
<feature type="region of interest" description="Disordered" evidence="1">
    <location>
        <begin position="113"/>
        <end position="133"/>
    </location>
</feature>
<dbReference type="PANTHER" id="PTHR43239:SF1">
    <property type="entry name" value="UPF0734 PROTEIN DDB_G0273871_DDB_G0273177"/>
    <property type="match status" value="1"/>
</dbReference>
<dbReference type="SUPFAM" id="SSF54909">
    <property type="entry name" value="Dimeric alpha+beta barrel"/>
    <property type="match status" value="1"/>
</dbReference>
<keyword evidence="3" id="KW-1185">Reference proteome</keyword>
<protein>
    <submittedName>
        <fullName evidence="2">L-rhamnose mutarotase</fullName>
        <ecNumber evidence="2">5.1.3.32</ecNumber>
    </submittedName>
</protein>
<dbReference type="EC" id="5.1.3.32" evidence="2"/>
<sequence>MSRTIRRCFAVDLHDDADQIARYRAWHRSGGPPAAVTVAIRADDVRGLEIWLVGDRLFMILEQGDGYDAEAKAARDAANPDVQAWDALMRTFQKPLPFAPDRTWVEMEQIYALSEQPSSEGETSLADGDQPRA</sequence>
<dbReference type="Pfam" id="PF05336">
    <property type="entry name" value="rhaM"/>
    <property type="match status" value="1"/>
</dbReference>
<dbReference type="InterPro" id="IPR011008">
    <property type="entry name" value="Dimeric_a/b-barrel"/>
</dbReference>
<dbReference type="InterPro" id="IPR008000">
    <property type="entry name" value="Rham/fucose_mutarotase"/>
</dbReference>
<dbReference type="PANTHER" id="PTHR43239">
    <property type="entry name" value="UPF0734 PROTEIN DDB_G0273871/DDB_G0273177"/>
    <property type="match status" value="1"/>
</dbReference>
<reference evidence="2 3" key="1">
    <citation type="submission" date="2023-07" db="EMBL/GenBank/DDBJ databases">
        <title>Sorghum-associated microbial communities from plants grown in Nebraska, USA.</title>
        <authorList>
            <person name="Schachtman D."/>
        </authorList>
    </citation>
    <scope>NUCLEOTIDE SEQUENCE [LARGE SCALE GENOMIC DNA]</scope>
    <source>
        <strain evidence="2 3">DS2154</strain>
    </source>
</reference>
<gene>
    <name evidence="2" type="ORF">J2800_001854</name>
</gene>
<comment type="caution">
    <text evidence="2">The sequence shown here is derived from an EMBL/GenBank/DDBJ whole genome shotgun (WGS) entry which is preliminary data.</text>
</comment>
<organism evidence="2 3">
    <name type="scientific">Caulobacter rhizosphaerae</name>
    <dbReference type="NCBI Taxonomy" id="2010972"/>
    <lineage>
        <taxon>Bacteria</taxon>
        <taxon>Pseudomonadati</taxon>
        <taxon>Pseudomonadota</taxon>
        <taxon>Alphaproteobacteria</taxon>
        <taxon>Caulobacterales</taxon>
        <taxon>Caulobacteraceae</taxon>
        <taxon>Caulobacter</taxon>
    </lineage>
</organism>
<accession>A0ABU1MYJ0</accession>